<protein>
    <submittedName>
        <fullName evidence="4">M14 family zinc carboxypeptidase</fullName>
    </submittedName>
</protein>
<keyword evidence="4" id="KW-0645">Protease</keyword>
<feature type="active site" description="Proton donor/acceptor" evidence="2">
    <location>
        <position position="336"/>
    </location>
</feature>
<evidence type="ECO:0000256" key="2">
    <source>
        <dbReference type="PROSITE-ProRule" id="PRU01379"/>
    </source>
</evidence>
<proteinExistence type="inferred from homology"/>
<keyword evidence="5" id="KW-1185">Reference proteome</keyword>
<feature type="domain" description="Peptidase M14" evidence="3">
    <location>
        <begin position="108"/>
        <end position="370"/>
    </location>
</feature>
<gene>
    <name evidence="4" type="ORF">ACFFNY_04810</name>
</gene>
<dbReference type="Gene3D" id="2.60.40.3120">
    <property type="match status" value="1"/>
</dbReference>
<dbReference type="EMBL" id="JBHMAG010000004">
    <property type="protein sequence ID" value="MFB9750890.1"/>
    <property type="molecule type" value="Genomic_DNA"/>
</dbReference>
<comment type="caution">
    <text evidence="4">The sequence shown here is derived from an EMBL/GenBank/DDBJ whole genome shotgun (WGS) entry which is preliminary data.</text>
</comment>
<dbReference type="InterPro" id="IPR000834">
    <property type="entry name" value="Peptidase_M14"/>
</dbReference>
<dbReference type="Proteomes" id="UP001589619">
    <property type="component" value="Unassembled WGS sequence"/>
</dbReference>
<comment type="cofactor">
    <cofactor evidence="1">
        <name>Zn(2+)</name>
        <dbReference type="ChEBI" id="CHEBI:29105"/>
    </cofactor>
</comment>
<dbReference type="GO" id="GO:0004180">
    <property type="term" value="F:carboxypeptidase activity"/>
    <property type="evidence" value="ECO:0007669"/>
    <property type="project" value="UniProtKB-KW"/>
</dbReference>
<comment type="similarity">
    <text evidence="2">Belongs to the peptidase M14 family.</text>
</comment>
<dbReference type="PANTHER" id="PTHR12756:SF11">
    <property type="entry name" value="CYTOSOLIC CARBOXYPEPTIDASE 1"/>
    <property type="match status" value="1"/>
</dbReference>
<dbReference type="Gene3D" id="3.40.630.10">
    <property type="entry name" value="Zn peptidases"/>
    <property type="match status" value="1"/>
</dbReference>
<accession>A0ABV5VRW4</accession>
<evidence type="ECO:0000256" key="1">
    <source>
        <dbReference type="ARBA" id="ARBA00001947"/>
    </source>
</evidence>
<reference evidence="4 5" key="1">
    <citation type="submission" date="2024-09" db="EMBL/GenBank/DDBJ databases">
        <authorList>
            <person name="Sun Q."/>
            <person name="Mori K."/>
        </authorList>
    </citation>
    <scope>NUCLEOTIDE SEQUENCE [LARGE SCALE GENOMIC DNA]</scope>
    <source>
        <strain evidence="4 5">JCM 12520</strain>
    </source>
</reference>
<dbReference type="PANTHER" id="PTHR12756">
    <property type="entry name" value="CYTOSOLIC CARBOXYPEPTIDASE"/>
    <property type="match status" value="1"/>
</dbReference>
<keyword evidence="4" id="KW-0378">Hydrolase</keyword>
<dbReference type="RefSeq" id="WP_344905315.1">
    <property type="nucleotide sequence ID" value="NZ_BAAAYO010000002.1"/>
</dbReference>
<sequence length="371" mass="42364">MLPIRIDCHYAGGNIRIVSAEEGLIRLEQDIRDTTEWWFYWNFRATVVSRSEQETVFEFVNGEVVGPWGPAVSDDGISWSWLGSDSLLSRTTFRFRFTETMKQVYFAFSLPYQEHHFERFYSGIAADPRVRRDVLTQSEQLRSVPLLRVGSPSASQHILVTCRHHACESTPSYLMEGLLNYYLAQPESQVLNEYLFHYIPFVDIDGVENGDQGKSRSPHDHNRDYTEAPVYRSTTAIIEYARQLRPTAGIDLHGPYKWGGRNDVPFLVKQDPPVQGEIERLSLHLERITAARSTPDAIRHRSADDIDMGVEWNQPHGKNASAAFRRAGARLAFTLEFPYFGKGEIAITIENSRQFGEDTAKALEAYLLESP</sequence>
<dbReference type="InterPro" id="IPR050821">
    <property type="entry name" value="Cytosolic_carboxypeptidase"/>
</dbReference>
<evidence type="ECO:0000313" key="4">
    <source>
        <dbReference type="EMBL" id="MFB9750890.1"/>
    </source>
</evidence>
<dbReference type="PROSITE" id="PS52035">
    <property type="entry name" value="PEPTIDASE_M14"/>
    <property type="match status" value="1"/>
</dbReference>
<dbReference type="SUPFAM" id="SSF53187">
    <property type="entry name" value="Zn-dependent exopeptidases"/>
    <property type="match status" value="1"/>
</dbReference>
<evidence type="ECO:0000259" key="3">
    <source>
        <dbReference type="PROSITE" id="PS52035"/>
    </source>
</evidence>
<keyword evidence="4" id="KW-0121">Carboxypeptidase</keyword>
<dbReference type="Pfam" id="PF00246">
    <property type="entry name" value="Peptidase_M14"/>
    <property type="match status" value="1"/>
</dbReference>
<organism evidence="4 5">
    <name type="scientific">Paenibacillus hodogayensis</name>
    <dbReference type="NCBI Taxonomy" id="279208"/>
    <lineage>
        <taxon>Bacteria</taxon>
        <taxon>Bacillati</taxon>
        <taxon>Bacillota</taxon>
        <taxon>Bacilli</taxon>
        <taxon>Bacillales</taxon>
        <taxon>Paenibacillaceae</taxon>
        <taxon>Paenibacillus</taxon>
    </lineage>
</organism>
<evidence type="ECO:0000313" key="5">
    <source>
        <dbReference type="Proteomes" id="UP001589619"/>
    </source>
</evidence>
<name>A0ABV5VRW4_9BACL</name>